<protein>
    <recommendedName>
        <fullName evidence="3">Amidohydrolase</fullName>
    </recommendedName>
</protein>
<organism evidence="1 2">
    <name type="scientific">Microvirga terrestris</name>
    <dbReference type="NCBI Taxonomy" id="2791024"/>
    <lineage>
        <taxon>Bacteria</taxon>
        <taxon>Pseudomonadati</taxon>
        <taxon>Pseudomonadota</taxon>
        <taxon>Alphaproteobacteria</taxon>
        <taxon>Hyphomicrobiales</taxon>
        <taxon>Methylobacteriaceae</taxon>
        <taxon>Microvirga</taxon>
    </lineage>
</organism>
<sequence>MRTLRSSNAFTLLATAATVQVELSASQQTRGADRQLVMTEGAVVIDT</sequence>
<comment type="caution">
    <text evidence="1">The sequence shown here is derived from an EMBL/GenBank/DDBJ whole genome shotgun (WGS) entry which is preliminary data.</text>
</comment>
<proteinExistence type="predicted"/>
<keyword evidence="2" id="KW-1185">Reference proteome</keyword>
<evidence type="ECO:0000313" key="2">
    <source>
        <dbReference type="Proteomes" id="UP000611708"/>
    </source>
</evidence>
<name>A0ABS0HWG0_9HYPH</name>
<dbReference type="EMBL" id="JADQDN010000012">
    <property type="protein sequence ID" value="MBF9197813.1"/>
    <property type="molecule type" value="Genomic_DNA"/>
</dbReference>
<gene>
    <name evidence="1" type="ORF">I2H36_17380</name>
</gene>
<reference evidence="1 2" key="1">
    <citation type="submission" date="2020-11" db="EMBL/GenBank/DDBJ databases">
        <authorList>
            <person name="Kim M.K."/>
        </authorList>
    </citation>
    <scope>NUCLEOTIDE SEQUENCE [LARGE SCALE GENOMIC DNA]</scope>
    <source>
        <strain evidence="1 2">BT290</strain>
    </source>
</reference>
<evidence type="ECO:0008006" key="3">
    <source>
        <dbReference type="Google" id="ProtNLM"/>
    </source>
</evidence>
<dbReference type="Proteomes" id="UP000611708">
    <property type="component" value="Unassembled WGS sequence"/>
</dbReference>
<evidence type="ECO:0000313" key="1">
    <source>
        <dbReference type="EMBL" id="MBF9197813.1"/>
    </source>
</evidence>
<accession>A0ABS0HWG0</accession>